<dbReference type="Pfam" id="PF12784">
    <property type="entry name" value="PDDEXK_2"/>
    <property type="match status" value="1"/>
</dbReference>
<accession>A0AAW4VER9</accession>
<name>A0AAW4VER9_9FIRM</name>
<protein>
    <submittedName>
        <fullName evidence="1">Rpn family recombination-promoting nuclease/putative transposase</fullName>
    </submittedName>
</protein>
<gene>
    <name evidence="1" type="ORF">LJD74_02905</name>
</gene>
<dbReference type="NCBIfam" id="TIGR01784">
    <property type="entry name" value="T_den_put_tspse"/>
    <property type="match status" value="1"/>
</dbReference>
<organism evidence="1 2">
    <name type="scientific">Faecalibacillus intestinalis</name>
    <dbReference type="NCBI Taxonomy" id="1982626"/>
    <lineage>
        <taxon>Bacteria</taxon>
        <taxon>Bacillati</taxon>
        <taxon>Bacillota</taxon>
        <taxon>Erysipelotrichia</taxon>
        <taxon>Erysipelotrichales</taxon>
        <taxon>Coprobacillaceae</taxon>
        <taxon>Faecalibacillus</taxon>
    </lineage>
</organism>
<dbReference type="PANTHER" id="PTHR41317:SF1">
    <property type="entry name" value="PD-(D_E)XK NUCLEASE FAMILY TRANSPOSASE"/>
    <property type="match status" value="1"/>
</dbReference>
<reference evidence="1" key="1">
    <citation type="submission" date="2021-10" db="EMBL/GenBank/DDBJ databases">
        <title>Collection of gut derived symbiotic bacterial strains cultured from healthy donors.</title>
        <authorList>
            <person name="Lin H."/>
            <person name="Littmann E."/>
            <person name="Kohout C."/>
            <person name="Pamer E.G."/>
        </authorList>
    </citation>
    <scope>NUCLEOTIDE SEQUENCE</scope>
    <source>
        <strain evidence="1">DFI.5.2</strain>
    </source>
</reference>
<dbReference type="PANTHER" id="PTHR41317">
    <property type="entry name" value="PD-(D_E)XK NUCLEASE FAMILY TRANSPOSASE"/>
    <property type="match status" value="1"/>
</dbReference>
<evidence type="ECO:0000313" key="1">
    <source>
        <dbReference type="EMBL" id="MCB8560959.1"/>
    </source>
</evidence>
<sequence>MKEKITIPFYNDLLFKYFVYDNEDEGCQYILKKIIEEITPIRCKELYVINSELMTHHYREKRSILDVRVKTQEGEYINIEVQSAGLFESLHRRFQYYAFKNIALQIKSGDEYRKLQPVYQIILYHEEDKEYHELIRKFSIMDNKYHDDKGSLIHIYYVFLKEIEKIVKEKGKDHLNELEELCYVIEKGNECDRIKMTKVGQIMKEKYDKFMEDMNLREEAWAYEKAEFDKMAHYVDGEAKGRAEGKVEGRAEGKVEKSKSHVIKFYKTKYPNEDISWLENLTEKQYDEIFDMLLNNEDLEVIKRIIGK</sequence>
<dbReference type="EMBL" id="JAJDKQ010000003">
    <property type="protein sequence ID" value="MCB8560959.1"/>
    <property type="molecule type" value="Genomic_DNA"/>
</dbReference>
<evidence type="ECO:0000313" key="2">
    <source>
        <dbReference type="Proteomes" id="UP001197827"/>
    </source>
</evidence>
<proteinExistence type="predicted"/>
<dbReference type="InterPro" id="IPR010106">
    <property type="entry name" value="RpnA"/>
</dbReference>
<comment type="caution">
    <text evidence="1">The sequence shown here is derived from an EMBL/GenBank/DDBJ whole genome shotgun (WGS) entry which is preliminary data.</text>
</comment>
<dbReference type="RefSeq" id="WP_117850433.1">
    <property type="nucleotide sequence ID" value="NZ_JAJDKQ010000003.1"/>
</dbReference>
<dbReference type="Proteomes" id="UP001197827">
    <property type="component" value="Unassembled WGS sequence"/>
</dbReference>
<dbReference type="AlphaFoldDB" id="A0AAW4VER9"/>